<keyword evidence="4" id="KW-1133">Transmembrane helix</keyword>
<gene>
    <name evidence="6" type="ORF">C1SCF055_LOCUS10092</name>
</gene>
<dbReference type="PROSITE" id="PS00108">
    <property type="entry name" value="PROTEIN_KINASE_ST"/>
    <property type="match status" value="1"/>
</dbReference>
<organism evidence="6">
    <name type="scientific">Cladocopium goreaui</name>
    <dbReference type="NCBI Taxonomy" id="2562237"/>
    <lineage>
        <taxon>Eukaryota</taxon>
        <taxon>Sar</taxon>
        <taxon>Alveolata</taxon>
        <taxon>Dinophyceae</taxon>
        <taxon>Suessiales</taxon>
        <taxon>Symbiodiniaceae</taxon>
        <taxon>Cladocopium</taxon>
    </lineage>
</organism>
<dbReference type="Pfam" id="PF00069">
    <property type="entry name" value="Pkinase"/>
    <property type="match status" value="1"/>
</dbReference>
<evidence type="ECO:0000313" key="7">
    <source>
        <dbReference type="EMBL" id="CAL4769702.1"/>
    </source>
</evidence>
<feature type="domain" description="Protein kinase" evidence="5">
    <location>
        <begin position="341"/>
        <end position="600"/>
    </location>
</feature>
<evidence type="ECO:0000313" key="6">
    <source>
        <dbReference type="EMBL" id="CAI3982390.1"/>
    </source>
</evidence>
<dbReference type="AlphaFoldDB" id="A0A9P1C196"/>
<dbReference type="InterPro" id="IPR051681">
    <property type="entry name" value="Ser/Thr_Kinases-Pseudokinases"/>
</dbReference>
<sequence length="641" mass="71925">MEQLDREINRWSITFKQKNVEESFLASRRMGLLRASFWSCVVLTLLLLVNSVYLVLSFMNGDLQVSGLRTVLIHRTSCTGASLICCFTIVLCPCRSSACCGLHVRRLEQMASASACILMIAVQHMDWHYTGKLYGIPDVRFMDDDQLCYFYSSDTRMMLSWIALLTSSHFFMNIRWFMLLPCEIAGVLSYVFCAVLGSPEGIFNVPMNLALFSGITLLACTAKRQLERHERYSMLQLINERVRRFESDFKLEQVRKTTYLRSRLVVKHATLAAMLAVTASWQSSGAAVYTSDVGPFLGVIGQTGFTQLIFDVKSNCRDQLRDMIKLGMQEHWLIEANQLHFNPEKLIGRGNYGVILHGKLLGMPVAVKLPLANASLSLPDLANELRFLRRVRHPHIVAFQGACILPEAEMLFLVEEVVKGTSLQDLLPKKLELSAKEKHNVLLGVCRALRYLHGLRPSIAHGDLKPTNVLVLQRDKTPKLIDFGLSRIRANNSRQLGGTPRYMAPEVLTKTAQMSQADKADVFSLGRVIFFTLTESNPLHGLSVQDVVSEAERHAVPPLQWPSSLPFHEKAPKLAAECLKPVPAERPNAAQVEKVLRSWMPSPNLSPAEADEEDADGDPELRLVNCCAAAARLYLMQKNQI</sequence>
<keyword evidence="2 3" id="KW-0067">ATP-binding</keyword>
<dbReference type="EMBL" id="CAMXCT020000711">
    <property type="protein sequence ID" value="CAL1135765.1"/>
    <property type="molecule type" value="Genomic_DNA"/>
</dbReference>
<feature type="transmembrane region" description="Helical" evidence="4">
    <location>
        <begin position="79"/>
        <end position="98"/>
    </location>
</feature>
<feature type="transmembrane region" description="Helical" evidence="4">
    <location>
        <begin position="177"/>
        <end position="197"/>
    </location>
</feature>
<dbReference type="PROSITE" id="PS50011">
    <property type="entry name" value="PROTEIN_KINASE_DOM"/>
    <property type="match status" value="1"/>
</dbReference>
<feature type="transmembrane region" description="Helical" evidence="4">
    <location>
        <begin position="37"/>
        <end position="59"/>
    </location>
</feature>
<evidence type="ECO:0000256" key="1">
    <source>
        <dbReference type="ARBA" id="ARBA00022741"/>
    </source>
</evidence>
<dbReference type="SMART" id="SM00220">
    <property type="entry name" value="S_TKc"/>
    <property type="match status" value="1"/>
</dbReference>
<keyword evidence="7" id="KW-0418">Kinase</keyword>
<dbReference type="InterPro" id="IPR011009">
    <property type="entry name" value="Kinase-like_dom_sf"/>
</dbReference>
<feature type="binding site" evidence="3">
    <location>
        <position position="368"/>
    </location>
    <ligand>
        <name>ATP</name>
        <dbReference type="ChEBI" id="CHEBI:30616"/>
    </ligand>
</feature>
<name>A0A9P1C196_9DINO</name>
<dbReference type="Gene3D" id="1.10.510.10">
    <property type="entry name" value="Transferase(Phosphotransferase) domain 1"/>
    <property type="match status" value="1"/>
</dbReference>
<keyword evidence="8" id="KW-1185">Reference proteome</keyword>
<evidence type="ECO:0000259" key="5">
    <source>
        <dbReference type="PROSITE" id="PS50011"/>
    </source>
</evidence>
<reference evidence="6" key="1">
    <citation type="submission" date="2022-10" db="EMBL/GenBank/DDBJ databases">
        <authorList>
            <person name="Chen Y."/>
            <person name="Dougan E. K."/>
            <person name="Chan C."/>
            <person name="Rhodes N."/>
            <person name="Thang M."/>
        </authorList>
    </citation>
    <scope>NUCLEOTIDE SEQUENCE</scope>
</reference>
<evidence type="ECO:0000256" key="4">
    <source>
        <dbReference type="SAM" id="Phobius"/>
    </source>
</evidence>
<dbReference type="PANTHER" id="PTHR44329">
    <property type="entry name" value="SERINE/THREONINE-PROTEIN KINASE TNNI3K-RELATED"/>
    <property type="match status" value="1"/>
</dbReference>
<reference evidence="7 8" key="2">
    <citation type="submission" date="2024-05" db="EMBL/GenBank/DDBJ databases">
        <authorList>
            <person name="Chen Y."/>
            <person name="Shah S."/>
            <person name="Dougan E. K."/>
            <person name="Thang M."/>
            <person name="Chan C."/>
        </authorList>
    </citation>
    <scope>NUCLEOTIDE SEQUENCE [LARGE SCALE GENOMIC DNA]</scope>
</reference>
<dbReference type="Proteomes" id="UP001152797">
    <property type="component" value="Unassembled WGS sequence"/>
</dbReference>
<comment type="caution">
    <text evidence="6">The sequence shown here is derived from an EMBL/GenBank/DDBJ whole genome shotgun (WGS) entry which is preliminary data.</text>
</comment>
<proteinExistence type="predicted"/>
<keyword evidence="1 3" id="KW-0547">Nucleotide-binding</keyword>
<dbReference type="InterPro" id="IPR008271">
    <property type="entry name" value="Ser/Thr_kinase_AS"/>
</dbReference>
<dbReference type="InterPro" id="IPR000719">
    <property type="entry name" value="Prot_kinase_dom"/>
</dbReference>
<evidence type="ECO:0000256" key="2">
    <source>
        <dbReference type="ARBA" id="ARBA00022840"/>
    </source>
</evidence>
<dbReference type="CDD" id="cd14014">
    <property type="entry name" value="STKc_PknB_like"/>
    <property type="match status" value="1"/>
</dbReference>
<dbReference type="SUPFAM" id="SSF56112">
    <property type="entry name" value="Protein kinase-like (PK-like)"/>
    <property type="match status" value="1"/>
</dbReference>
<dbReference type="OrthoDB" id="439516at2759"/>
<dbReference type="EMBL" id="CAMXCT030000711">
    <property type="protein sequence ID" value="CAL4769702.1"/>
    <property type="molecule type" value="Genomic_DNA"/>
</dbReference>
<dbReference type="PROSITE" id="PS00107">
    <property type="entry name" value="PROTEIN_KINASE_ATP"/>
    <property type="match status" value="1"/>
</dbReference>
<keyword evidence="4" id="KW-0812">Transmembrane</keyword>
<dbReference type="EMBL" id="CAMXCT010000711">
    <property type="protein sequence ID" value="CAI3982390.1"/>
    <property type="molecule type" value="Genomic_DNA"/>
</dbReference>
<evidence type="ECO:0000256" key="3">
    <source>
        <dbReference type="PROSITE-ProRule" id="PRU10141"/>
    </source>
</evidence>
<keyword evidence="7" id="KW-0808">Transferase</keyword>
<dbReference type="GO" id="GO:0004674">
    <property type="term" value="F:protein serine/threonine kinase activity"/>
    <property type="evidence" value="ECO:0007669"/>
    <property type="project" value="TreeGrafter"/>
</dbReference>
<keyword evidence="4" id="KW-0472">Membrane</keyword>
<dbReference type="GO" id="GO:0005524">
    <property type="term" value="F:ATP binding"/>
    <property type="evidence" value="ECO:0007669"/>
    <property type="project" value="UniProtKB-UniRule"/>
</dbReference>
<evidence type="ECO:0000313" key="8">
    <source>
        <dbReference type="Proteomes" id="UP001152797"/>
    </source>
</evidence>
<dbReference type="InterPro" id="IPR017441">
    <property type="entry name" value="Protein_kinase_ATP_BS"/>
</dbReference>
<accession>A0A9P1C196</accession>
<protein>
    <submittedName>
        <fullName evidence="7">Serine/threonine-protein kinase/receptor R831</fullName>
    </submittedName>
</protein>